<organism evidence="3 4">
    <name type="scientific">Veillonella rodentium</name>
    <dbReference type="NCBI Taxonomy" id="248315"/>
    <lineage>
        <taxon>Bacteria</taxon>
        <taxon>Bacillati</taxon>
        <taxon>Bacillota</taxon>
        <taxon>Negativicutes</taxon>
        <taxon>Veillonellales</taxon>
        <taxon>Veillonellaceae</taxon>
        <taxon>Veillonella</taxon>
    </lineage>
</organism>
<keyword evidence="1" id="KW-1133">Transmembrane helix</keyword>
<dbReference type="InterPro" id="IPR019554">
    <property type="entry name" value="Soluble_ligand-bd"/>
</dbReference>
<gene>
    <name evidence="3" type="primary">comEA</name>
    <name evidence="3" type="ORF">SAMEA44547418_00978</name>
</gene>
<dbReference type="InterPro" id="IPR010994">
    <property type="entry name" value="RuvA_2-like"/>
</dbReference>
<dbReference type="Pfam" id="PF12836">
    <property type="entry name" value="HHH_3"/>
    <property type="match status" value="1"/>
</dbReference>
<keyword evidence="1" id="KW-0812">Transmembrane</keyword>
<dbReference type="Pfam" id="PF10531">
    <property type="entry name" value="SLBB"/>
    <property type="match status" value="1"/>
</dbReference>
<evidence type="ECO:0000256" key="1">
    <source>
        <dbReference type="SAM" id="Phobius"/>
    </source>
</evidence>
<evidence type="ECO:0000313" key="3">
    <source>
        <dbReference type="EMBL" id="SNV65496.1"/>
    </source>
</evidence>
<dbReference type="GO" id="GO:0006281">
    <property type="term" value="P:DNA repair"/>
    <property type="evidence" value="ECO:0007669"/>
    <property type="project" value="InterPro"/>
</dbReference>
<accession>A0A239Z4E2</accession>
<dbReference type="SMART" id="SM00278">
    <property type="entry name" value="HhH1"/>
    <property type="match status" value="2"/>
</dbReference>
<dbReference type="NCBIfam" id="TIGR00426">
    <property type="entry name" value="competence protein ComEA helix-hairpin-helix repeat region"/>
    <property type="match status" value="1"/>
</dbReference>
<sequence length="188" mass="20380">MRERLKRFMIPILILCVLVGIYFLWPIITDGGNVLPGGDEVNQEMATITADNNHKPVAYVSGAVITPGLYEIEDNATVGDLITLAGGLLPYADVDSLNMADSVSGGAHVHVVFNFHGNPEMLLRGKKININTATIKDLDTLPGIGPATAKRIEEYRNQKGPFTSIEGIKEVKGIGEGLFKKIHDKITI</sequence>
<feature type="domain" description="Helix-hairpin-helix DNA-binding motif class 1" evidence="2">
    <location>
        <begin position="166"/>
        <end position="185"/>
    </location>
</feature>
<dbReference type="InterPro" id="IPR003583">
    <property type="entry name" value="Hlx-hairpin-Hlx_DNA-bd_motif"/>
</dbReference>
<reference evidence="3 4" key="1">
    <citation type="submission" date="2017-06" db="EMBL/GenBank/DDBJ databases">
        <authorList>
            <consortium name="Pathogen Informatics"/>
        </authorList>
    </citation>
    <scope>NUCLEOTIDE SEQUENCE [LARGE SCALE GENOMIC DNA]</scope>
    <source>
        <strain evidence="3 4">NCTC12018</strain>
    </source>
</reference>
<dbReference type="GO" id="GO:0003677">
    <property type="term" value="F:DNA binding"/>
    <property type="evidence" value="ECO:0007669"/>
    <property type="project" value="InterPro"/>
</dbReference>
<dbReference type="InterPro" id="IPR051675">
    <property type="entry name" value="Endo/Exo/Phosphatase_dom_1"/>
</dbReference>
<dbReference type="AlphaFoldDB" id="A0A239Z4E2"/>
<name>A0A239Z4E2_9FIRM</name>
<dbReference type="SUPFAM" id="SSF47781">
    <property type="entry name" value="RuvA domain 2-like"/>
    <property type="match status" value="1"/>
</dbReference>
<dbReference type="Proteomes" id="UP000214973">
    <property type="component" value="Chromosome 1"/>
</dbReference>
<dbReference type="GO" id="GO:0015627">
    <property type="term" value="C:type II protein secretion system complex"/>
    <property type="evidence" value="ECO:0007669"/>
    <property type="project" value="TreeGrafter"/>
</dbReference>
<dbReference type="GO" id="GO:0015628">
    <property type="term" value="P:protein secretion by the type II secretion system"/>
    <property type="evidence" value="ECO:0007669"/>
    <property type="project" value="TreeGrafter"/>
</dbReference>
<dbReference type="KEGG" id="vrm:44547418_00978"/>
<evidence type="ECO:0000313" key="4">
    <source>
        <dbReference type="Proteomes" id="UP000214973"/>
    </source>
</evidence>
<keyword evidence="4" id="KW-1185">Reference proteome</keyword>
<dbReference type="EMBL" id="LT906470">
    <property type="protein sequence ID" value="SNV65496.1"/>
    <property type="molecule type" value="Genomic_DNA"/>
</dbReference>
<keyword evidence="1" id="KW-0472">Membrane</keyword>
<evidence type="ECO:0000259" key="2">
    <source>
        <dbReference type="SMART" id="SM00278"/>
    </source>
</evidence>
<proteinExistence type="predicted"/>
<feature type="transmembrane region" description="Helical" evidence="1">
    <location>
        <begin position="7"/>
        <end position="25"/>
    </location>
</feature>
<dbReference type="InterPro" id="IPR004509">
    <property type="entry name" value="Competence_ComEA_HhH"/>
</dbReference>
<dbReference type="RefSeq" id="WP_095065944.1">
    <property type="nucleotide sequence ID" value="NZ_LT906470.1"/>
</dbReference>
<dbReference type="Gene3D" id="1.10.150.280">
    <property type="entry name" value="AF1531-like domain"/>
    <property type="match status" value="1"/>
</dbReference>
<dbReference type="PANTHER" id="PTHR21180:SF32">
    <property type="entry name" value="ENDONUCLEASE_EXONUCLEASE_PHOSPHATASE FAMILY DOMAIN-CONTAINING PROTEIN 1"/>
    <property type="match status" value="1"/>
</dbReference>
<dbReference type="PANTHER" id="PTHR21180">
    <property type="entry name" value="ENDONUCLEASE/EXONUCLEASE/PHOSPHATASE FAMILY DOMAIN-CONTAINING PROTEIN 1"/>
    <property type="match status" value="1"/>
</dbReference>
<protein>
    <submittedName>
        <fullName evidence="3">ComE operon protein 1</fullName>
    </submittedName>
</protein>
<feature type="domain" description="Helix-hairpin-helix DNA-binding motif class 1" evidence="2">
    <location>
        <begin position="136"/>
        <end position="155"/>
    </location>
</feature>